<reference evidence="2" key="1">
    <citation type="journal article" date="2019" name="Int. J. Syst. Evol. Microbiol.">
        <title>The Global Catalogue of Microorganisms (GCM) 10K type strain sequencing project: providing services to taxonomists for standard genome sequencing and annotation.</title>
        <authorList>
            <consortium name="The Broad Institute Genomics Platform"/>
            <consortium name="The Broad Institute Genome Sequencing Center for Infectious Disease"/>
            <person name="Wu L."/>
            <person name="Ma J."/>
        </authorList>
    </citation>
    <scope>NUCLEOTIDE SEQUENCE [LARGE SCALE GENOMIC DNA]</scope>
    <source>
        <strain evidence="2">JCM 16904</strain>
    </source>
</reference>
<comment type="caution">
    <text evidence="1">The sequence shown here is derived from an EMBL/GenBank/DDBJ whole genome shotgun (WGS) entry which is preliminary data.</text>
</comment>
<organism evidence="1 2">
    <name type="scientific">Nonomuraea antimicrobica</name>
    <dbReference type="NCBI Taxonomy" id="561173"/>
    <lineage>
        <taxon>Bacteria</taxon>
        <taxon>Bacillati</taxon>
        <taxon>Actinomycetota</taxon>
        <taxon>Actinomycetes</taxon>
        <taxon>Streptosporangiales</taxon>
        <taxon>Streptosporangiaceae</taxon>
        <taxon>Nonomuraea</taxon>
    </lineage>
</organism>
<proteinExistence type="predicted"/>
<keyword evidence="2" id="KW-1185">Reference proteome</keyword>
<sequence length="100" mass="10959">MTRTREPKFSCQQDCETEVLSARSRSAPYDPPAAARGGSALPAPYWRLGHSHSLLLLRRRTRMAVPAADTLTRHAFVQAWGMPAIGSLDCYVSDTSKNAA</sequence>
<evidence type="ECO:0000313" key="2">
    <source>
        <dbReference type="Proteomes" id="UP001500902"/>
    </source>
</evidence>
<evidence type="ECO:0000313" key="1">
    <source>
        <dbReference type="EMBL" id="GAA3656296.1"/>
    </source>
</evidence>
<accession>A0ABP7BE33</accession>
<gene>
    <name evidence="1" type="ORF">GCM10022224_019260</name>
</gene>
<dbReference type="EMBL" id="BAAAZP010000032">
    <property type="protein sequence ID" value="GAA3656296.1"/>
    <property type="molecule type" value="Genomic_DNA"/>
</dbReference>
<protein>
    <submittedName>
        <fullName evidence="1">Uncharacterized protein</fullName>
    </submittedName>
</protein>
<name>A0ABP7BE33_9ACTN</name>
<dbReference type="Proteomes" id="UP001500902">
    <property type="component" value="Unassembled WGS sequence"/>
</dbReference>